<keyword evidence="3" id="KW-1185">Reference proteome</keyword>
<evidence type="ECO:0000313" key="2">
    <source>
        <dbReference type="EMBL" id="QDV81229.1"/>
    </source>
</evidence>
<dbReference type="EMBL" id="CP036432">
    <property type="protein sequence ID" value="QDV81229.1"/>
    <property type="molecule type" value="Genomic_DNA"/>
</dbReference>
<protein>
    <submittedName>
        <fullName evidence="2">Uncharacterized protein</fullName>
    </submittedName>
</protein>
<reference evidence="2 3" key="1">
    <citation type="submission" date="2019-02" db="EMBL/GenBank/DDBJ databases">
        <title>Deep-cultivation of Planctomycetes and their phenomic and genomic characterization uncovers novel biology.</title>
        <authorList>
            <person name="Wiegand S."/>
            <person name="Jogler M."/>
            <person name="Boedeker C."/>
            <person name="Pinto D."/>
            <person name="Vollmers J."/>
            <person name="Rivas-Marin E."/>
            <person name="Kohn T."/>
            <person name="Peeters S.H."/>
            <person name="Heuer A."/>
            <person name="Rast P."/>
            <person name="Oberbeckmann S."/>
            <person name="Bunk B."/>
            <person name="Jeske O."/>
            <person name="Meyerdierks A."/>
            <person name="Storesund J.E."/>
            <person name="Kallscheuer N."/>
            <person name="Luecker S."/>
            <person name="Lage O.M."/>
            <person name="Pohl T."/>
            <person name="Merkel B.J."/>
            <person name="Hornburger P."/>
            <person name="Mueller R.-W."/>
            <person name="Bruemmer F."/>
            <person name="Labrenz M."/>
            <person name="Spormann A.M."/>
            <person name="Op den Camp H."/>
            <person name="Overmann J."/>
            <person name="Amann R."/>
            <person name="Jetten M.S.M."/>
            <person name="Mascher T."/>
            <person name="Medema M.H."/>
            <person name="Devos D.P."/>
            <person name="Kaster A.-K."/>
            <person name="Ovreas L."/>
            <person name="Rohde M."/>
            <person name="Galperin M.Y."/>
            <person name="Jogler C."/>
        </authorList>
    </citation>
    <scope>NUCLEOTIDE SEQUENCE [LARGE SCALE GENOMIC DNA]</scope>
    <source>
        <strain evidence="2 3">TBK1r</strain>
    </source>
</reference>
<evidence type="ECO:0000313" key="3">
    <source>
        <dbReference type="Proteomes" id="UP000318081"/>
    </source>
</evidence>
<organism evidence="2 3">
    <name type="scientific">Stieleria magnilauensis</name>
    <dbReference type="NCBI Taxonomy" id="2527963"/>
    <lineage>
        <taxon>Bacteria</taxon>
        <taxon>Pseudomonadati</taxon>
        <taxon>Planctomycetota</taxon>
        <taxon>Planctomycetia</taxon>
        <taxon>Pirellulales</taxon>
        <taxon>Pirellulaceae</taxon>
        <taxon>Stieleria</taxon>
    </lineage>
</organism>
<feature type="region of interest" description="Disordered" evidence="1">
    <location>
        <begin position="1"/>
        <end position="33"/>
    </location>
</feature>
<sequence>MDRHQPPRTKARAAPRPERPGLTPIFNKAARGPNHVPVKTYKQKIADLRALLSQPKPEQHLTPKYSGANPPRPSRDKEITKHIDAIRDTVAKQREKIKRDFAKAAIRGTAKRSFNRASRGM</sequence>
<name>A0ABX5XH80_9BACT</name>
<feature type="region of interest" description="Disordered" evidence="1">
    <location>
        <begin position="53"/>
        <end position="77"/>
    </location>
</feature>
<accession>A0ABX5XH80</accession>
<gene>
    <name evidence="2" type="ORF">TBK1r_01440</name>
</gene>
<dbReference type="Proteomes" id="UP000318081">
    <property type="component" value="Chromosome"/>
</dbReference>
<feature type="compositionally biased region" description="Basic residues" evidence="1">
    <location>
        <begin position="1"/>
        <end position="13"/>
    </location>
</feature>
<evidence type="ECO:0000256" key="1">
    <source>
        <dbReference type="SAM" id="MobiDB-lite"/>
    </source>
</evidence>
<proteinExistence type="predicted"/>